<dbReference type="OrthoDB" id="9794876at2"/>
<sequence length="119" mass="13814">MTLRLKGNQAERYAEAFLAGHRLVLVQRNYRCRFGEIDLIMRDGETLVFVEVRMRTNRNFGDAGSSITLSKQRKVVRAARHYLLSLRTEPCCRFDAVLLSGNEGRDIEWIRNAFDVNYS</sequence>
<protein>
    <recommendedName>
        <fullName evidence="2">UPF0102 protein SAMN05216403_110104</fullName>
    </recommendedName>
</protein>
<dbReference type="GO" id="GO:0004519">
    <property type="term" value="F:endonuclease activity"/>
    <property type="evidence" value="ECO:0007669"/>
    <property type="project" value="UniProtKB-KW"/>
</dbReference>
<name>A0A1H5V4V5_NITMU</name>
<dbReference type="CDD" id="cd20736">
    <property type="entry name" value="PoNe_Nuclease"/>
    <property type="match status" value="1"/>
</dbReference>
<keyword evidence="3" id="KW-0255">Endonuclease</keyword>
<organism evidence="3 4">
    <name type="scientific">Nitrosospira multiformis (strain ATCC 25196 / NCIMB 11849 / C 71)</name>
    <dbReference type="NCBI Taxonomy" id="323848"/>
    <lineage>
        <taxon>Bacteria</taxon>
        <taxon>Pseudomonadati</taxon>
        <taxon>Pseudomonadota</taxon>
        <taxon>Betaproteobacteria</taxon>
        <taxon>Nitrosomonadales</taxon>
        <taxon>Nitrosomonadaceae</taxon>
        <taxon>Nitrosospira</taxon>
    </lineage>
</organism>
<reference evidence="3 4" key="1">
    <citation type="submission" date="2016-10" db="EMBL/GenBank/DDBJ databases">
        <authorList>
            <person name="de Groot N.N."/>
        </authorList>
    </citation>
    <scope>NUCLEOTIDE SEQUENCE [LARGE SCALE GENOMIC DNA]</scope>
    <source>
        <strain evidence="3 4">Nl13</strain>
    </source>
</reference>
<dbReference type="KEGG" id="nmu:Nmul_A0195"/>
<dbReference type="AlphaFoldDB" id="A0A1H5V4V5"/>
<dbReference type="Gene3D" id="3.40.1350.10">
    <property type="match status" value="1"/>
</dbReference>
<dbReference type="GO" id="GO:0003676">
    <property type="term" value="F:nucleic acid binding"/>
    <property type="evidence" value="ECO:0007669"/>
    <property type="project" value="InterPro"/>
</dbReference>
<proteinExistence type="inferred from homology"/>
<dbReference type="SUPFAM" id="SSF52980">
    <property type="entry name" value="Restriction endonuclease-like"/>
    <property type="match status" value="1"/>
</dbReference>
<dbReference type="HAMAP" id="MF_00048">
    <property type="entry name" value="UPF0102"/>
    <property type="match status" value="1"/>
</dbReference>
<dbReference type="InterPro" id="IPR011856">
    <property type="entry name" value="tRNA_endonuc-like_dom_sf"/>
</dbReference>
<dbReference type="InterPro" id="IPR011335">
    <property type="entry name" value="Restrct_endonuc-II-like"/>
</dbReference>
<dbReference type="Proteomes" id="UP000236751">
    <property type="component" value="Unassembled WGS sequence"/>
</dbReference>
<evidence type="ECO:0000313" key="3">
    <source>
        <dbReference type="EMBL" id="SEF82442.1"/>
    </source>
</evidence>
<dbReference type="PANTHER" id="PTHR34039:SF1">
    <property type="entry name" value="UPF0102 PROTEIN YRAN"/>
    <property type="match status" value="1"/>
</dbReference>
<keyword evidence="3" id="KW-0540">Nuclease</keyword>
<dbReference type="SMR" id="A0A1H5V4V5"/>
<keyword evidence="3" id="KW-0378">Hydrolase</keyword>
<dbReference type="Pfam" id="PF02021">
    <property type="entry name" value="UPF0102"/>
    <property type="match status" value="1"/>
</dbReference>
<dbReference type="NCBIfam" id="TIGR00252">
    <property type="entry name" value="YraN family protein"/>
    <property type="match status" value="1"/>
</dbReference>
<evidence type="ECO:0000256" key="2">
    <source>
        <dbReference type="HAMAP-Rule" id="MF_00048"/>
    </source>
</evidence>
<comment type="similarity">
    <text evidence="1 2">Belongs to the UPF0102 family.</text>
</comment>
<evidence type="ECO:0000256" key="1">
    <source>
        <dbReference type="ARBA" id="ARBA00006738"/>
    </source>
</evidence>
<dbReference type="EMBL" id="FNVK01000010">
    <property type="protein sequence ID" value="SEF82442.1"/>
    <property type="molecule type" value="Genomic_DNA"/>
</dbReference>
<dbReference type="RefSeq" id="WP_011379557.1">
    <property type="nucleotide sequence ID" value="NC_007614.1"/>
</dbReference>
<accession>A0A1H5V4V5</accession>
<dbReference type="InterPro" id="IPR003509">
    <property type="entry name" value="UPF0102_YraN-like"/>
</dbReference>
<dbReference type="NCBIfam" id="NF009150">
    <property type="entry name" value="PRK12497.1-3"/>
    <property type="match status" value="1"/>
</dbReference>
<evidence type="ECO:0000313" key="4">
    <source>
        <dbReference type="Proteomes" id="UP000236751"/>
    </source>
</evidence>
<gene>
    <name evidence="3" type="ORF">SAMN05216403_110104</name>
</gene>
<dbReference type="PANTHER" id="PTHR34039">
    <property type="entry name" value="UPF0102 PROTEIN YRAN"/>
    <property type="match status" value="1"/>
</dbReference>